<gene>
    <name evidence="1" type="ORF">A3H78_03855</name>
</gene>
<accession>A0A1F7JHK7</accession>
<comment type="caution">
    <text evidence="1">The sequence shown here is derived from an EMBL/GenBank/DDBJ whole genome shotgun (WGS) entry which is preliminary data.</text>
</comment>
<dbReference type="AlphaFoldDB" id="A0A1F7JHK7"/>
<evidence type="ECO:0000313" key="2">
    <source>
        <dbReference type="Proteomes" id="UP000177418"/>
    </source>
</evidence>
<sequence>MPTNIHKSHYIFLLLITILALTALSGGFLLAGSPAESRAINYDKKRIDDVYSLRRSIEDYYETNKSLPATLSDLKQREDIVDPDTKLPYEYRTSSQITYELCATFTTDLSKIETYYLTSEEKKQINKGRSCVTFSIPTYLIPTPASSIGDIIY</sequence>
<name>A0A1F7JHK7_9BACT</name>
<dbReference type="Proteomes" id="UP000177418">
    <property type="component" value="Unassembled WGS sequence"/>
</dbReference>
<reference evidence="1 2" key="1">
    <citation type="journal article" date="2016" name="Nat. Commun.">
        <title>Thousands of microbial genomes shed light on interconnected biogeochemical processes in an aquifer system.</title>
        <authorList>
            <person name="Anantharaman K."/>
            <person name="Brown C.T."/>
            <person name="Hug L.A."/>
            <person name="Sharon I."/>
            <person name="Castelle C.J."/>
            <person name="Probst A.J."/>
            <person name="Thomas B.C."/>
            <person name="Singh A."/>
            <person name="Wilkins M.J."/>
            <person name="Karaoz U."/>
            <person name="Brodie E.L."/>
            <person name="Williams K.H."/>
            <person name="Hubbard S.S."/>
            <person name="Banfield J.F."/>
        </authorList>
    </citation>
    <scope>NUCLEOTIDE SEQUENCE [LARGE SCALE GENOMIC DNA]</scope>
</reference>
<proteinExistence type="predicted"/>
<evidence type="ECO:0008006" key="3">
    <source>
        <dbReference type="Google" id="ProtNLM"/>
    </source>
</evidence>
<protein>
    <recommendedName>
        <fullName evidence="3">Type II secretion system protein GspG C-terminal domain-containing protein</fullName>
    </recommendedName>
</protein>
<dbReference type="EMBL" id="MGAV01000011">
    <property type="protein sequence ID" value="OGK55091.1"/>
    <property type="molecule type" value="Genomic_DNA"/>
</dbReference>
<evidence type="ECO:0000313" key="1">
    <source>
        <dbReference type="EMBL" id="OGK55091.1"/>
    </source>
</evidence>
<organism evidence="1 2">
    <name type="scientific">Candidatus Roizmanbacteria bacterium RIFCSPLOWO2_02_FULL_36_11</name>
    <dbReference type="NCBI Taxonomy" id="1802071"/>
    <lineage>
        <taxon>Bacteria</taxon>
        <taxon>Candidatus Roizmaniibacteriota</taxon>
    </lineage>
</organism>